<name>A0A7C2NBT6_9BACT</name>
<protein>
    <submittedName>
        <fullName evidence="2">Uncharacterized protein</fullName>
    </submittedName>
</protein>
<dbReference type="EMBL" id="DSMR01000475">
    <property type="protein sequence ID" value="HET47806.1"/>
    <property type="molecule type" value="Genomic_DNA"/>
</dbReference>
<comment type="caution">
    <text evidence="2">The sequence shown here is derived from an EMBL/GenBank/DDBJ whole genome shotgun (WGS) entry which is preliminary data.</text>
</comment>
<accession>A0A7C2NBT6</accession>
<reference evidence="2" key="1">
    <citation type="journal article" date="2020" name="mSystems">
        <title>Genome- and Community-Level Interaction Insights into Carbon Utilization and Element Cycling Functions of Hydrothermarchaeota in Hydrothermal Sediment.</title>
        <authorList>
            <person name="Zhou Z."/>
            <person name="Liu Y."/>
            <person name="Xu W."/>
            <person name="Pan J."/>
            <person name="Luo Z.H."/>
            <person name="Li M."/>
        </authorList>
    </citation>
    <scope>NUCLEOTIDE SEQUENCE [LARGE SCALE GENOMIC DNA]</scope>
    <source>
        <strain evidence="2">SpSt-299</strain>
    </source>
</reference>
<evidence type="ECO:0000256" key="1">
    <source>
        <dbReference type="SAM" id="MobiDB-lite"/>
    </source>
</evidence>
<organism evidence="2">
    <name type="scientific">Thermoanaerobaculum aquaticum</name>
    <dbReference type="NCBI Taxonomy" id="1312852"/>
    <lineage>
        <taxon>Bacteria</taxon>
        <taxon>Pseudomonadati</taxon>
        <taxon>Acidobacteriota</taxon>
        <taxon>Thermoanaerobaculia</taxon>
        <taxon>Thermoanaerobaculales</taxon>
        <taxon>Thermoanaerobaculaceae</taxon>
        <taxon>Thermoanaerobaculum</taxon>
    </lineage>
</organism>
<evidence type="ECO:0000313" key="2">
    <source>
        <dbReference type="EMBL" id="HET47806.1"/>
    </source>
</evidence>
<feature type="region of interest" description="Disordered" evidence="1">
    <location>
        <begin position="1"/>
        <end position="30"/>
    </location>
</feature>
<gene>
    <name evidence="2" type="ORF">ENQ31_06540</name>
</gene>
<proteinExistence type="predicted"/>
<dbReference type="AlphaFoldDB" id="A0A7C2NBT6"/>
<sequence>MLEEFLDPAYSPLEDEGGTSPPGGSSRVCSSCQRGEEVLVKVYKDPDLEEKERPENLVLLDGPGELSLAHGFSPEFEAYVCSTGEKLPCAQKVRAHFELSQLAVEPGVDGERAIYPNHPVLGFGTDLTQAESCQRHPILLFNPETNLDLGVGYLTRFLVTEVFKGRAVSLSGSDEWVSALKKALTMYNVGRKTSNLDYADMVWQFVPLIQPGL</sequence>